<accession>A0A1B3XK44</accession>
<dbReference type="InterPro" id="IPR036097">
    <property type="entry name" value="HisK_dim/P_sf"/>
</dbReference>
<dbReference type="FunFam" id="3.30.565.10:FF:000006">
    <property type="entry name" value="Sensor histidine kinase WalK"/>
    <property type="match status" value="1"/>
</dbReference>
<keyword evidence="12" id="KW-0812">Transmembrane</keyword>
<evidence type="ECO:0000256" key="6">
    <source>
        <dbReference type="ARBA" id="ARBA00022679"/>
    </source>
</evidence>
<evidence type="ECO:0000256" key="8">
    <source>
        <dbReference type="ARBA" id="ARBA00022777"/>
    </source>
</evidence>
<evidence type="ECO:0000256" key="12">
    <source>
        <dbReference type="SAM" id="Phobius"/>
    </source>
</evidence>
<dbReference type="InterPro" id="IPR036890">
    <property type="entry name" value="HATPase_C_sf"/>
</dbReference>
<dbReference type="InterPro" id="IPR005467">
    <property type="entry name" value="His_kinase_dom"/>
</dbReference>
<keyword evidence="10" id="KW-0902">Two-component regulatory system</keyword>
<keyword evidence="8" id="KW-0418">Kinase</keyword>
<dbReference type="CDD" id="cd06225">
    <property type="entry name" value="HAMP"/>
    <property type="match status" value="1"/>
</dbReference>
<keyword evidence="4" id="KW-1003">Cell membrane</keyword>
<dbReference type="GO" id="GO:0005524">
    <property type="term" value="F:ATP binding"/>
    <property type="evidence" value="ECO:0007669"/>
    <property type="project" value="UniProtKB-KW"/>
</dbReference>
<sequence>MKIRTQLLLANIASIGVIVIFLIFSYIEMVLPPAIFNLLVFITLIATVISILVHLYLTKPILKSIRDISAGAKKIREGDFNCRINGSNIIELNTMALNFNDMNEQLLKSFENLSKSEASRKQLVANISHDLRTPIASIKAFSEALEDGVVEDKETFHQYLRTLGLETQRLSDLIDELFQLSQLDADGITLVKQPYHIDQLILETLQNQLFQIEEKKLNIEVDLPEQLEPVSIAPSKMKQAVINLLENAIRYSPLNGTIKIIGKKDKYGFIKISMADEGQGIPEADMPYVFERLYRVEKSRNRETGGSGLGLAIAKSIIELHDGEIGVERNDKAGCTFWFTLKRNDH</sequence>
<dbReference type="STRING" id="264697.ABE28_004330"/>
<dbReference type="SMART" id="SM00387">
    <property type="entry name" value="HATPase_c"/>
    <property type="match status" value="1"/>
</dbReference>
<protein>
    <recommendedName>
        <fullName evidence="3">histidine kinase</fullName>
        <ecNumber evidence="3">2.7.13.3</ecNumber>
    </recommendedName>
</protein>
<dbReference type="SMART" id="SM00304">
    <property type="entry name" value="HAMP"/>
    <property type="match status" value="1"/>
</dbReference>
<dbReference type="InterPro" id="IPR003660">
    <property type="entry name" value="HAMP_dom"/>
</dbReference>
<feature type="domain" description="Histidine kinase" evidence="13">
    <location>
        <begin position="126"/>
        <end position="345"/>
    </location>
</feature>
<evidence type="ECO:0000313" key="16">
    <source>
        <dbReference type="Proteomes" id="UP000077926"/>
    </source>
</evidence>
<gene>
    <name evidence="15" type="ORF">ABE28_004330</name>
</gene>
<dbReference type="AlphaFoldDB" id="A0A1B3XK44"/>
<name>A0A1B3XK44_9BACI</name>
<dbReference type="PANTHER" id="PTHR45453:SF1">
    <property type="entry name" value="PHOSPHATE REGULON SENSOR PROTEIN PHOR"/>
    <property type="match status" value="1"/>
</dbReference>
<keyword evidence="16" id="KW-1185">Reference proteome</keyword>
<dbReference type="GO" id="GO:0005886">
    <property type="term" value="C:plasma membrane"/>
    <property type="evidence" value="ECO:0007669"/>
    <property type="project" value="UniProtKB-SubCell"/>
</dbReference>
<evidence type="ECO:0000259" key="14">
    <source>
        <dbReference type="PROSITE" id="PS50885"/>
    </source>
</evidence>
<dbReference type="KEGG" id="bmur:ABE28_004330"/>
<dbReference type="Pfam" id="PF00672">
    <property type="entry name" value="HAMP"/>
    <property type="match status" value="1"/>
</dbReference>
<keyword evidence="6" id="KW-0808">Transferase</keyword>
<dbReference type="Proteomes" id="UP000077926">
    <property type="component" value="Chromosome"/>
</dbReference>
<evidence type="ECO:0000256" key="9">
    <source>
        <dbReference type="ARBA" id="ARBA00022840"/>
    </source>
</evidence>
<dbReference type="InterPro" id="IPR050351">
    <property type="entry name" value="BphY/WalK/GraS-like"/>
</dbReference>
<evidence type="ECO:0000256" key="1">
    <source>
        <dbReference type="ARBA" id="ARBA00000085"/>
    </source>
</evidence>
<dbReference type="Gene3D" id="1.10.287.130">
    <property type="match status" value="1"/>
</dbReference>
<comment type="subcellular location">
    <subcellularLocation>
        <location evidence="2">Cell membrane</location>
        <topology evidence="2">Multi-pass membrane protein</topology>
    </subcellularLocation>
</comment>
<comment type="catalytic activity">
    <reaction evidence="1">
        <text>ATP + protein L-histidine = ADP + protein N-phospho-L-histidine.</text>
        <dbReference type="EC" id="2.7.13.3"/>
    </reaction>
</comment>
<feature type="transmembrane region" description="Helical" evidence="12">
    <location>
        <begin position="7"/>
        <end position="27"/>
    </location>
</feature>
<dbReference type="SUPFAM" id="SSF158472">
    <property type="entry name" value="HAMP domain-like"/>
    <property type="match status" value="1"/>
</dbReference>
<dbReference type="GO" id="GO:0004721">
    <property type="term" value="F:phosphoprotein phosphatase activity"/>
    <property type="evidence" value="ECO:0007669"/>
    <property type="project" value="TreeGrafter"/>
</dbReference>
<evidence type="ECO:0000256" key="4">
    <source>
        <dbReference type="ARBA" id="ARBA00022475"/>
    </source>
</evidence>
<keyword evidence="5" id="KW-0597">Phosphoprotein</keyword>
<dbReference type="SUPFAM" id="SSF55874">
    <property type="entry name" value="ATPase domain of HSP90 chaperone/DNA topoisomerase II/histidine kinase"/>
    <property type="match status" value="1"/>
</dbReference>
<dbReference type="PROSITE" id="PS50885">
    <property type="entry name" value="HAMP"/>
    <property type="match status" value="1"/>
</dbReference>
<keyword evidence="12" id="KW-1133">Transmembrane helix</keyword>
<evidence type="ECO:0000313" key="15">
    <source>
        <dbReference type="EMBL" id="AOH53569.1"/>
    </source>
</evidence>
<dbReference type="InterPro" id="IPR003661">
    <property type="entry name" value="HisK_dim/P_dom"/>
</dbReference>
<dbReference type="GO" id="GO:0016036">
    <property type="term" value="P:cellular response to phosphate starvation"/>
    <property type="evidence" value="ECO:0007669"/>
    <property type="project" value="TreeGrafter"/>
</dbReference>
<dbReference type="PRINTS" id="PR00344">
    <property type="entry name" value="BCTRLSENSOR"/>
</dbReference>
<evidence type="ECO:0000259" key="13">
    <source>
        <dbReference type="PROSITE" id="PS50109"/>
    </source>
</evidence>
<dbReference type="PANTHER" id="PTHR45453">
    <property type="entry name" value="PHOSPHATE REGULON SENSOR PROTEIN PHOR"/>
    <property type="match status" value="1"/>
</dbReference>
<keyword evidence="9" id="KW-0067">ATP-binding</keyword>
<dbReference type="EC" id="2.7.13.3" evidence="3"/>
<keyword evidence="11 12" id="KW-0472">Membrane</keyword>
<dbReference type="FunFam" id="1.10.287.130:FF:000001">
    <property type="entry name" value="Two-component sensor histidine kinase"/>
    <property type="match status" value="1"/>
</dbReference>
<dbReference type="CDD" id="cd00075">
    <property type="entry name" value="HATPase"/>
    <property type="match status" value="1"/>
</dbReference>
<evidence type="ECO:0000256" key="2">
    <source>
        <dbReference type="ARBA" id="ARBA00004651"/>
    </source>
</evidence>
<proteinExistence type="predicted"/>
<feature type="transmembrane region" description="Helical" evidence="12">
    <location>
        <begin position="33"/>
        <end position="57"/>
    </location>
</feature>
<dbReference type="InterPro" id="IPR004358">
    <property type="entry name" value="Sig_transdc_His_kin-like_C"/>
</dbReference>
<feature type="domain" description="HAMP" evidence="14">
    <location>
        <begin position="59"/>
        <end position="111"/>
    </location>
</feature>
<dbReference type="GO" id="GO:0000155">
    <property type="term" value="F:phosphorelay sensor kinase activity"/>
    <property type="evidence" value="ECO:0007669"/>
    <property type="project" value="InterPro"/>
</dbReference>
<dbReference type="Pfam" id="PF00512">
    <property type="entry name" value="HisKA"/>
    <property type="match status" value="1"/>
</dbReference>
<dbReference type="OrthoDB" id="335833at2"/>
<dbReference type="Pfam" id="PF02518">
    <property type="entry name" value="HATPase_c"/>
    <property type="match status" value="1"/>
</dbReference>
<dbReference type="PROSITE" id="PS50109">
    <property type="entry name" value="HIS_KIN"/>
    <property type="match status" value="1"/>
</dbReference>
<dbReference type="EMBL" id="CP017080">
    <property type="protein sequence ID" value="AOH53569.1"/>
    <property type="molecule type" value="Genomic_DNA"/>
</dbReference>
<evidence type="ECO:0000256" key="5">
    <source>
        <dbReference type="ARBA" id="ARBA00022553"/>
    </source>
</evidence>
<evidence type="ECO:0000256" key="7">
    <source>
        <dbReference type="ARBA" id="ARBA00022741"/>
    </source>
</evidence>
<evidence type="ECO:0000256" key="10">
    <source>
        <dbReference type="ARBA" id="ARBA00023012"/>
    </source>
</evidence>
<dbReference type="Gene3D" id="3.30.565.10">
    <property type="entry name" value="Histidine kinase-like ATPase, C-terminal domain"/>
    <property type="match status" value="1"/>
</dbReference>
<keyword evidence="7" id="KW-0547">Nucleotide-binding</keyword>
<evidence type="ECO:0000256" key="3">
    <source>
        <dbReference type="ARBA" id="ARBA00012438"/>
    </source>
</evidence>
<dbReference type="RefSeq" id="WP_064461960.1">
    <property type="nucleotide sequence ID" value="NZ_CP017080.1"/>
</dbReference>
<dbReference type="CDD" id="cd00082">
    <property type="entry name" value="HisKA"/>
    <property type="match status" value="1"/>
</dbReference>
<dbReference type="SUPFAM" id="SSF47384">
    <property type="entry name" value="Homodimeric domain of signal transducing histidine kinase"/>
    <property type="match status" value="1"/>
</dbReference>
<reference evidence="15 16" key="1">
    <citation type="submission" date="2016-08" db="EMBL/GenBank/DDBJ databases">
        <title>Complete genome sequence of Bacillus muralis G25-68, a strain with toxicity to nematodes.</title>
        <authorList>
            <person name="Zheng Z."/>
        </authorList>
    </citation>
    <scope>NUCLEOTIDE SEQUENCE [LARGE SCALE GENOMIC DNA]</scope>
    <source>
        <strain evidence="15 16">G25-68</strain>
    </source>
</reference>
<dbReference type="SMART" id="SM00388">
    <property type="entry name" value="HisKA"/>
    <property type="match status" value="1"/>
</dbReference>
<evidence type="ECO:0000256" key="11">
    <source>
        <dbReference type="ARBA" id="ARBA00023136"/>
    </source>
</evidence>
<dbReference type="Gene3D" id="6.10.340.10">
    <property type="match status" value="1"/>
</dbReference>
<dbReference type="InterPro" id="IPR003594">
    <property type="entry name" value="HATPase_dom"/>
</dbReference>
<organism evidence="15 16">
    <name type="scientific">Peribacillus muralis</name>
    <dbReference type="NCBI Taxonomy" id="264697"/>
    <lineage>
        <taxon>Bacteria</taxon>
        <taxon>Bacillati</taxon>
        <taxon>Bacillota</taxon>
        <taxon>Bacilli</taxon>
        <taxon>Bacillales</taxon>
        <taxon>Bacillaceae</taxon>
        <taxon>Peribacillus</taxon>
    </lineage>
</organism>